<feature type="compositionally biased region" description="Polar residues" evidence="6">
    <location>
        <begin position="388"/>
        <end position="416"/>
    </location>
</feature>
<feature type="region of interest" description="Disordered" evidence="6">
    <location>
        <begin position="256"/>
        <end position="328"/>
    </location>
</feature>
<evidence type="ECO:0000256" key="4">
    <source>
        <dbReference type="ARBA" id="ARBA00040133"/>
    </source>
</evidence>
<dbReference type="SMART" id="SM00028">
    <property type="entry name" value="TPR"/>
    <property type="match status" value="3"/>
</dbReference>
<accession>A0A3R7PTZ1</accession>
<proteinExistence type="inferred from homology"/>
<dbReference type="Pfam" id="PF13414">
    <property type="entry name" value="TPR_11"/>
    <property type="match status" value="1"/>
</dbReference>
<dbReference type="InterPro" id="IPR025986">
    <property type="entry name" value="RPAP3-like_C"/>
</dbReference>
<reference evidence="8 9" key="2">
    <citation type="submission" date="2019-01" db="EMBL/GenBank/DDBJ databases">
        <title>The decoding of complex shrimp genome reveals the adaptation for benthos swimmer, frequently molting mechanism and breeding impact on genome.</title>
        <authorList>
            <person name="Sun Y."/>
            <person name="Gao Y."/>
            <person name="Yu Y."/>
        </authorList>
    </citation>
    <scope>NUCLEOTIDE SEQUENCE [LARGE SCALE GENOMIC DNA]</scope>
    <source>
        <tissue evidence="8">Muscle</tissue>
    </source>
</reference>
<dbReference type="EMBL" id="QCYY01001581">
    <property type="protein sequence ID" value="ROT76992.1"/>
    <property type="molecule type" value="Genomic_DNA"/>
</dbReference>
<dbReference type="InterPro" id="IPR051966">
    <property type="entry name" value="RPAP3"/>
</dbReference>
<dbReference type="Pfam" id="PF13877">
    <property type="entry name" value="RPAP3_C"/>
    <property type="match status" value="1"/>
</dbReference>
<comment type="similarity">
    <text evidence="3">Belongs to the RPAP3 family.</text>
</comment>
<keyword evidence="1" id="KW-0677">Repeat</keyword>
<dbReference type="InterPro" id="IPR011990">
    <property type="entry name" value="TPR-like_helical_dom_sf"/>
</dbReference>
<feature type="region of interest" description="Disordered" evidence="6">
    <location>
        <begin position="380"/>
        <end position="422"/>
    </location>
</feature>
<feature type="compositionally biased region" description="Low complexity" evidence="6">
    <location>
        <begin position="120"/>
        <end position="131"/>
    </location>
</feature>
<feature type="domain" description="RNA-polymerase II-associated protein 3-like C-terminal" evidence="7">
    <location>
        <begin position="420"/>
        <end position="505"/>
    </location>
</feature>
<evidence type="ECO:0000256" key="6">
    <source>
        <dbReference type="SAM" id="MobiDB-lite"/>
    </source>
</evidence>
<name>A0A3R7PTZ1_PENVA</name>
<feature type="region of interest" description="Disordered" evidence="6">
    <location>
        <begin position="334"/>
        <end position="353"/>
    </location>
</feature>
<dbReference type="Gene3D" id="1.25.40.10">
    <property type="entry name" value="Tetratricopeptide repeat domain"/>
    <property type="match status" value="1"/>
</dbReference>
<dbReference type="STRING" id="6689.A0A3R7PTZ1"/>
<sequence length="533" mass="59800">MAKNSSLVLQNNIKNNSEELKDFLNDLNNWEKDIKIVDTQLSGQAKEGKTDVVPPVRCKNKLQTSVSEAPRKTSSSGESKRKKNEEGEKEKERIKAYDYAAWDKFDVDKALESSDEDETTTSTTKTSTMKLSKQERATALKEEGNKCYSSGQLDSAIAKYTQAMALDPSNPILPANRAMAYIKIEKYTAAEADCNKCIKLDPKYIKAYLRRGTSRIKLAKLEAAREDFQKVLGLEPWNKEAKKELEKLNKVLASEKKDKVPDKDKKETGRESSKKDTKPKGAAQDKEKVTHQDVSKTRKESSDVKESRGKGSESSNQGSKTRAKKIKIEEVGFVKEDESSGDPDVVTPIEKPPHLRSMKPLKRISVIDVPTCDAIGKLTTEKTEEQDVQNSSVKAKPKTSNVDKSQAAEKTTSISTIPLPPRTSHQFTQDWLRLSAHQTRAIEYLKTIPSSFFNNVDLDTDVLVEVFRALTSENVAPLEAASYLTALAKSNEFAVNIMFLDSKQKEVLYSLVTKCKEEEKYSREIKELEKLIP</sequence>
<dbReference type="InterPro" id="IPR019734">
    <property type="entry name" value="TPR_rpt"/>
</dbReference>
<feature type="region of interest" description="Disordered" evidence="6">
    <location>
        <begin position="40"/>
        <end position="92"/>
    </location>
</feature>
<dbReference type="SUPFAM" id="SSF48452">
    <property type="entry name" value="TPR-like"/>
    <property type="match status" value="1"/>
</dbReference>
<feature type="repeat" description="TPR" evidence="5">
    <location>
        <begin position="137"/>
        <end position="170"/>
    </location>
</feature>
<feature type="region of interest" description="Disordered" evidence="6">
    <location>
        <begin position="111"/>
        <end position="134"/>
    </location>
</feature>
<dbReference type="PROSITE" id="PS50005">
    <property type="entry name" value="TPR"/>
    <property type="match status" value="2"/>
</dbReference>
<organism evidence="8 9">
    <name type="scientific">Penaeus vannamei</name>
    <name type="common">Whiteleg shrimp</name>
    <name type="synonym">Litopenaeus vannamei</name>
    <dbReference type="NCBI Taxonomy" id="6689"/>
    <lineage>
        <taxon>Eukaryota</taxon>
        <taxon>Metazoa</taxon>
        <taxon>Ecdysozoa</taxon>
        <taxon>Arthropoda</taxon>
        <taxon>Crustacea</taxon>
        <taxon>Multicrustacea</taxon>
        <taxon>Malacostraca</taxon>
        <taxon>Eumalacostraca</taxon>
        <taxon>Eucarida</taxon>
        <taxon>Decapoda</taxon>
        <taxon>Dendrobranchiata</taxon>
        <taxon>Penaeoidea</taxon>
        <taxon>Penaeidae</taxon>
        <taxon>Penaeus</taxon>
    </lineage>
</organism>
<evidence type="ECO:0000313" key="8">
    <source>
        <dbReference type="EMBL" id="ROT76992.1"/>
    </source>
</evidence>
<evidence type="ECO:0000256" key="2">
    <source>
        <dbReference type="ARBA" id="ARBA00022803"/>
    </source>
</evidence>
<dbReference type="Pfam" id="PF13181">
    <property type="entry name" value="TPR_8"/>
    <property type="match status" value="1"/>
</dbReference>
<keyword evidence="2 5" id="KW-0802">TPR repeat</keyword>
<evidence type="ECO:0000256" key="5">
    <source>
        <dbReference type="PROSITE-ProRule" id="PRU00339"/>
    </source>
</evidence>
<comment type="caution">
    <text evidence="8">The sequence shown here is derived from an EMBL/GenBank/DDBJ whole genome shotgun (WGS) entry which is preliminary data.</text>
</comment>
<dbReference type="PANTHER" id="PTHR46423:SF1">
    <property type="entry name" value="RNA POLYMERASE II-ASSOCIATED PROTEIN 3"/>
    <property type="match status" value="1"/>
</dbReference>
<dbReference type="GO" id="GO:0101031">
    <property type="term" value="C:protein folding chaperone complex"/>
    <property type="evidence" value="ECO:0007669"/>
    <property type="project" value="TreeGrafter"/>
</dbReference>
<feature type="compositionally biased region" description="Basic and acidic residues" evidence="6">
    <location>
        <begin position="83"/>
        <end position="92"/>
    </location>
</feature>
<reference evidence="8 9" key="1">
    <citation type="submission" date="2018-04" db="EMBL/GenBank/DDBJ databases">
        <authorList>
            <person name="Zhang X."/>
            <person name="Yuan J."/>
            <person name="Li F."/>
            <person name="Xiang J."/>
        </authorList>
    </citation>
    <scope>NUCLEOTIDE SEQUENCE [LARGE SCALE GENOMIC DNA]</scope>
    <source>
        <tissue evidence="8">Muscle</tissue>
    </source>
</reference>
<feature type="repeat" description="TPR" evidence="5">
    <location>
        <begin position="205"/>
        <end position="238"/>
    </location>
</feature>
<evidence type="ECO:0000259" key="7">
    <source>
        <dbReference type="Pfam" id="PF13877"/>
    </source>
</evidence>
<evidence type="ECO:0000313" key="9">
    <source>
        <dbReference type="Proteomes" id="UP000283509"/>
    </source>
</evidence>
<dbReference type="Proteomes" id="UP000283509">
    <property type="component" value="Unassembled WGS sequence"/>
</dbReference>
<evidence type="ECO:0000256" key="3">
    <source>
        <dbReference type="ARBA" id="ARBA00038275"/>
    </source>
</evidence>
<gene>
    <name evidence="8" type="ORF">C7M84_004389</name>
</gene>
<protein>
    <recommendedName>
        <fullName evidence="4">RNA polymerase II-associated protein 3</fullName>
    </recommendedName>
</protein>
<dbReference type="AlphaFoldDB" id="A0A3R7PTZ1"/>
<keyword evidence="9" id="KW-1185">Reference proteome</keyword>
<dbReference type="OrthoDB" id="2942533at2759"/>
<evidence type="ECO:0000256" key="1">
    <source>
        <dbReference type="ARBA" id="ARBA00022737"/>
    </source>
</evidence>
<dbReference type="PANTHER" id="PTHR46423">
    <property type="entry name" value="RNA POLYMERASE II-ASSOCIATED PROTEIN 3"/>
    <property type="match status" value="1"/>
</dbReference>
<feature type="compositionally biased region" description="Basic and acidic residues" evidence="6">
    <location>
        <begin position="256"/>
        <end position="311"/>
    </location>
</feature>